<dbReference type="SMART" id="SM00052">
    <property type="entry name" value="EAL"/>
    <property type="match status" value="1"/>
</dbReference>
<keyword evidence="3" id="KW-1185">Reference proteome</keyword>
<evidence type="ECO:0000313" key="3">
    <source>
        <dbReference type="Proteomes" id="UP001060012"/>
    </source>
</evidence>
<dbReference type="PROSITE" id="PS50883">
    <property type="entry name" value="EAL"/>
    <property type="match status" value="1"/>
</dbReference>
<reference evidence="2" key="1">
    <citation type="submission" date="2022-07" db="EMBL/GenBank/DDBJ databases">
        <title>Arcobacter roscoffensis sp. nov., a marine bacterium isolated from coastal seawater collected from Roscoff, France.</title>
        <authorList>
            <person name="Pascual J."/>
            <person name="Lepeaux C."/>
            <person name="Methner A."/>
            <person name="Overmann J."/>
        </authorList>
    </citation>
    <scope>NUCLEOTIDE SEQUENCE</scope>
    <source>
        <strain evidence="2">ARW1-2F2</strain>
    </source>
</reference>
<dbReference type="Pfam" id="PF00563">
    <property type="entry name" value="EAL"/>
    <property type="match status" value="1"/>
</dbReference>
<sequence>MNSIEFKQLILNANYYTKYEPILYKDSLEIYGYEALSKFDINNDVISTEDIFKKLHHNNKLFFELEKRNKQLQVENFDFKSKLFLNFDADIFVTCEQQQFWESFLLEHKTNLVVEITENGSDDETSATIMKNFSLWLKKKSIDTALDDFAQDGSMFSFFMMNNSKYIKIDKSFIKQINSNENYIHYLNGILKTIKLNGQYSIIEGVESKYDYDMIKSLDCDFVQGYYFDTLVTIV</sequence>
<evidence type="ECO:0000259" key="1">
    <source>
        <dbReference type="PROSITE" id="PS50883"/>
    </source>
</evidence>
<dbReference type="PANTHER" id="PTHR33121">
    <property type="entry name" value="CYCLIC DI-GMP PHOSPHODIESTERASE PDEF"/>
    <property type="match status" value="1"/>
</dbReference>
<accession>A0ABY5E388</accession>
<evidence type="ECO:0000313" key="2">
    <source>
        <dbReference type="EMBL" id="UTJ06039.1"/>
    </source>
</evidence>
<gene>
    <name evidence="2" type="ORF">NJU99_12370</name>
</gene>
<dbReference type="EMBL" id="CP100595">
    <property type="protein sequence ID" value="UTJ06039.1"/>
    <property type="molecule type" value="Genomic_DNA"/>
</dbReference>
<protein>
    <submittedName>
        <fullName evidence="2">EAL domain-containing protein</fullName>
    </submittedName>
</protein>
<organism evidence="2 3">
    <name type="scientific">Arcobacter roscoffensis</name>
    <dbReference type="NCBI Taxonomy" id="2961520"/>
    <lineage>
        <taxon>Bacteria</taxon>
        <taxon>Pseudomonadati</taxon>
        <taxon>Campylobacterota</taxon>
        <taxon>Epsilonproteobacteria</taxon>
        <taxon>Campylobacterales</taxon>
        <taxon>Arcobacteraceae</taxon>
        <taxon>Arcobacter</taxon>
    </lineage>
</organism>
<dbReference type="SUPFAM" id="SSF141868">
    <property type="entry name" value="EAL domain-like"/>
    <property type="match status" value="1"/>
</dbReference>
<dbReference type="InterPro" id="IPR035919">
    <property type="entry name" value="EAL_sf"/>
</dbReference>
<dbReference type="PANTHER" id="PTHR33121:SF76">
    <property type="entry name" value="SIGNALING PROTEIN"/>
    <property type="match status" value="1"/>
</dbReference>
<dbReference type="RefSeq" id="WP_254576219.1">
    <property type="nucleotide sequence ID" value="NZ_CP100595.1"/>
</dbReference>
<feature type="domain" description="EAL" evidence="1">
    <location>
        <begin position="1"/>
        <end position="235"/>
    </location>
</feature>
<proteinExistence type="predicted"/>
<dbReference type="InterPro" id="IPR050706">
    <property type="entry name" value="Cyclic-di-GMP_PDE-like"/>
</dbReference>
<dbReference type="InterPro" id="IPR001633">
    <property type="entry name" value="EAL_dom"/>
</dbReference>
<dbReference type="Proteomes" id="UP001060012">
    <property type="component" value="Chromosome"/>
</dbReference>
<name>A0ABY5E388_9BACT</name>
<dbReference type="Gene3D" id="3.20.20.450">
    <property type="entry name" value="EAL domain"/>
    <property type="match status" value="1"/>
</dbReference>
<dbReference type="CDD" id="cd01948">
    <property type="entry name" value="EAL"/>
    <property type="match status" value="1"/>
</dbReference>